<dbReference type="EMBL" id="LGRX02030771">
    <property type="protein sequence ID" value="KAK3245307.1"/>
    <property type="molecule type" value="Genomic_DNA"/>
</dbReference>
<name>A0AAE0C0X7_9CHLO</name>
<feature type="compositionally biased region" description="Basic residues" evidence="1">
    <location>
        <begin position="8"/>
        <end position="20"/>
    </location>
</feature>
<evidence type="ECO:0000313" key="3">
    <source>
        <dbReference type="Proteomes" id="UP001190700"/>
    </source>
</evidence>
<feature type="compositionally biased region" description="Polar residues" evidence="1">
    <location>
        <begin position="29"/>
        <end position="44"/>
    </location>
</feature>
<accession>A0AAE0C0X7</accession>
<feature type="region of interest" description="Disordered" evidence="1">
    <location>
        <begin position="1"/>
        <end position="45"/>
    </location>
</feature>
<evidence type="ECO:0000256" key="1">
    <source>
        <dbReference type="SAM" id="MobiDB-lite"/>
    </source>
</evidence>
<organism evidence="2 3">
    <name type="scientific">Cymbomonas tetramitiformis</name>
    <dbReference type="NCBI Taxonomy" id="36881"/>
    <lineage>
        <taxon>Eukaryota</taxon>
        <taxon>Viridiplantae</taxon>
        <taxon>Chlorophyta</taxon>
        <taxon>Pyramimonadophyceae</taxon>
        <taxon>Pyramimonadales</taxon>
        <taxon>Pyramimonadaceae</taxon>
        <taxon>Cymbomonas</taxon>
    </lineage>
</organism>
<keyword evidence="3" id="KW-1185">Reference proteome</keyword>
<evidence type="ECO:0000313" key="2">
    <source>
        <dbReference type="EMBL" id="KAK3245307.1"/>
    </source>
</evidence>
<gene>
    <name evidence="2" type="ORF">CYMTET_45114</name>
</gene>
<dbReference type="Proteomes" id="UP001190700">
    <property type="component" value="Unassembled WGS sequence"/>
</dbReference>
<feature type="compositionally biased region" description="Basic and acidic residues" evidence="1">
    <location>
        <begin position="85"/>
        <end position="102"/>
    </location>
</feature>
<feature type="region of interest" description="Disordered" evidence="1">
    <location>
        <begin position="57"/>
        <end position="112"/>
    </location>
</feature>
<protein>
    <submittedName>
        <fullName evidence="2">Uncharacterized protein</fullName>
    </submittedName>
</protein>
<dbReference type="AlphaFoldDB" id="A0AAE0C0X7"/>
<sequence length="112" mass="12543">MGNQETTHRKKGSRACTKKRGLGEEEEVTGNTWPEGTDMQQMQENELALHQMEQEEETALMLAQNPPGLQQEEGVRETTQSPQESAHEDVHDESPPETERACGQHKASSKSK</sequence>
<reference evidence="2 3" key="1">
    <citation type="journal article" date="2015" name="Genome Biol. Evol.">
        <title>Comparative Genomics of a Bacterivorous Green Alga Reveals Evolutionary Causalities and Consequences of Phago-Mixotrophic Mode of Nutrition.</title>
        <authorList>
            <person name="Burns J.A."/>
            <person name="Paasch A."/>
            <person name="Narechania A."/>
            <person name="Kim E."/>
        </authorList>
    </citation>
    <scope>NUCLEOTIDE SEQUENCE [LARGE SCALE GENOMIC DNA]</scope>
    <source>
        <strain evidence="2 3">PLY_AMNH</strain>
    </source>
</reference>
<proteinExistence type="predicted"/>
<comment type="caution">
    <text evidence="2">The sequence shown here is derived from an EMBL/GenBank/DDBJ whole genome shotgun (WGS) entry which is preliminary data.</text>
</comment>